<evidence type="ECO:0000313" key="4">
    <source>
        <dbReference type="Proteomes" id="UP001224644"/>
    </source>
</evidence>
<dbReference type="EMBL" id="JAUFPX010000002">
    <property type="protein sequence ID" value="MDN3589879.1"/>
    <property type="molecule type" value="Genomic_DNA"/>
</dbReference>
<organism evidence="3 4">
    <name type="scientific">Methylobacterium adhaesivum</name>
    <dbReference type="NCBI Taxonomy" id="333297"/>
    <lineage>
        <taxon>Bacteria</taxon>
        <taxon>Pseudomonadati</taxon>
        <taxon>Pseudomonadota</taxon>
        <taxon>Alphaproteobacteria</taxon>
        <taxon>Hyphomicrobiales</taxon>
        <taxon>Methylobacteriaceae</taxon>
        <taxon>Methylobacterium</taxon>
    </lineage>
</organism>
<accession>A0ABT8BCV0</accession>
<dbReference type="Gene3D" id="2.60.450.10">
    <property type="entry name" value="Lipopolysaccharide (LPS) transport protein A like domain"/>
    <property type="match status" value="1"/>
</dbReference>
<feature type="region of interest" description="Disordered" evidence="1">
    <location>
        <begin position="1"/>
        <end position="27"/>
    </location>
</feature>
<keyword evidence="2" id="KW-0472">Membrane</keyword>
<gene>
    <name evidence="3" type="ORF">QWZ12_04555</name>
</gene>
<reference evidence="4" key="1">
    <citation type="journal article" date="2019" name="Int. J. Syst. Evol. Microbiol.">
        <title>The Global Catalogue of Microorganisms (GCM) 10K type strain sequencing project: providing services to taxonomists for standard genome sequencing and annotation.</title>
        <authorList>
            <consortium name="The Broad Institute Genomics Platform"/>
            <consortium name="The Broad Institute Genome Sequencing Center for Infectious Disease"/>
            <person name="Wu L."/>
            <person name="Ma J."/>
        </authorList>
    </citation>
    <scope>NUCLEOTIDE SEQUENCE [LARGE SCALE GENOMIC DNA]</scope>
    <source>
        <strain evidence="4">CECT 7069</strain>
    </source>
</reference>
<name>A0ABT8BCV0_9HYPH</name>
<feature type="transmembrane region" description="Helical" evidence="2">
    <location>
        <begin position="41"/>
        <end position="58"/>
    </location>
</feature>
<evidence type="ECO:0000313" key="3">
    <source>
        <dbReference type="EMBL" id="MDN3589879.1"/>
    </source>
</evidence>
<evidence type="ECO:0000256" key="1">
    <source>
        <dbReference type="SAM" id="MobiDB-lite"/>
    </source>
</evidence>
<feature type="region of interest" description="Disordered" evidence="1">
    <location>
        <begin position="220"/>
        <end position="246"/>
    </location>
</feature>
<evidence type="ECO:0000256" key="2">
    <source>
        <dbReference type="SAM" id="Phobius"/>
    </source>
</evidence>
<protein>
    <submittedName>
        <fullName evidence="3">Lipopolysaccharide-assembly, LptC-related protein</fullName>
    </submittedName>
</protein>
<keyword evidence="4" id="KW-1185">Reference proteome</keyword>
<dbReference type="Proteomes" id="UP001224644">
    <property type="component" value="Unassembled WGS sequence"/>
</dbReference>
<keyword evidence="2" id="KW-0812">Transmembrane</keyword>
<dbReference type="RefSeq" id="WP_238221222.1">
    <property type="nucleotide sequence ID" value="NZ_BPQD01000001.1"/>
</dbReference>
<proteinExistence type="predicted"/>
<sequence length="246" mass="26064">MQVDESIETGAVPRGRVDARRTRAHAQARSHSTRVRTLRRLIPAVAGGAVLALAAVLFNPFGTTLPSVGIGPVSLSGTKVKMESPRLSGFRQGERGYEVTATAAFQDVRKPTLIELQAMKGHLVTDDKGGLAHLEAASGLFDTARESLSLNQDIRLWTDKGEEVRLSSAAVDFKAGTVKSNEAVTVTIPSGTVVADTLDVADSGHVISFVGNVHTVLHETDKAEQSAKPPRVLTSSAEPTDGEPRP</sequence>
<keyword evidence="2" id="KW-1133">Transmembrane helix</keyword>
<comment type="caution">
    <text evidence="3">The sequence shown here is derived from an EMBL/GenBank/DDBJ whole genome shotgun (WGS) entry which is preliminary data.</text>
</comment>